<keyword evidence="3" id="KW-1185">Reference proteome</keyword>
<gene>
    <name evidence="2" type="ORF">OYC64_005258</name>
</gene>
<reference evidence="2 3" key="2">
    <citation type="journal article" date="2024" name="G3 (Bethesda)">
        <title>The genome of the cryopelagic Antarctic bald notothen, Trematomus borchgrevinki.</title>
        <authorList>
            <person name="Rayamajhi N."/>
            <person name="Rivera-Colon A.G."/>
            <person name="Minhas B.F."/>
            <person name="Cheng C.C."/>
            <person name="Catchen J.M."/>
        </authorList>
    </citation>
    <scope>NUCLEOTIDE SEQUENCE [LARGE SCALE GENOMIC DNA]</scope>
    <source>
        <strain evidence="2">AGRC-2024</strain>
    </source>
</reference>
<evidence type="ECO:0000313" key="2">
    <source>
        <dbReference type="EMBL" id="KAL3052686.1"/>
    </source>
</evidence>
<dbReference type="AlphaFoldDB" id="A0ABD2GFA9"/>
<feature type="compositionally biased region" description="Basic and acidic residues" evidence="1">
    <location>
        <begin position="48"/>
        <end position="59"/>
    </location>
</feature>
<proteinExistence type="predicted"/>
<evidence type="ECO:0000256" key="1">
    <source>
        <dbReference type="SAM" id="MobiDB-lite"/>
    </source>
</evidence>
<dbReference type="Proteomes" id="UP001619887">
    <property type="component" value="Unassembled WGS sequence"/>
</dbReference>
<feature type="region of interest" description="Disordered" evidence="1">
    <location>
        <begin position="47"/>
        <end position="104"/>
    </location>
</feature>
<dbReference type="EMBL" id="JBIYXZ010002079">
    <property type="protein sequence ID" value="KAL3052686.1"/>
    <property type="molecule type" value="Genomic_DNA"/>
</dbReference>
<organism evidence="2 3">
    <name type="scientific">Pagothenia borchgrevinki</name>
    <name type="common">Bald rockcod</name>
    <name type="synonym">Trematomus borchgrevinki</name>
    <dbReference type="NCBI Taxonomy" id="8213"/>
    <lineage>
        <taxon>Eukaryota</taxon>
        <taxon>Metazoa</taxon>
        <taxon>Chordata</taxon>
        <taxon>Craniata</taxon>
        <taxon>Vertebrata</taxon>
        <taxon>Euteleostomi</taxon>
        <taxon>Actinopterygii</taxon>
        <taxon>Neopterygii</taxon>
        <taxon>Teleostei</taxon>
        <taxon>Neoteleostei</taxon>
        <taxon>Acanthomorphata</taxon>
        <taxon>Eupercaria</taxon>
        <taxon>Perciformes</taxon>
        <taxon>Notothenioidei</taxon>
        <taxon>Nototheniidae</taxon>
        <taxon>Pagothenia</taxon>
    </lineage>
</organism>
<name>A0ABD2GFA9_PAGBO</name>
<reference evidence="2 3" key="1">
    <citation type="journal article" date="2022" name="G3 (Bethesda)">
        <title>Evaluating Illumina-, Nanopore-, and PacBio-based genome assembly strategies with the bald notothen, Trematomus borchgrevinki.</title>
        <authorList>
            <person name="Rayamajhi N."/>
            <person name="Cheng C.C."/>
            <person name="Catchen J.M."/>
        </authorList>
    </citation>
    <scope>NUCLEOTIDE SEQUENCE [LARGE SCALE GENOMIC DNA]</scope>
    <source>
        <strain evidence="2">AGRC-2024</strain>
    </source>
</reference>
<comment type="caution">
    <text evidence="2">The sequence shown here is derived from an EMBL/GenBank/DDBJ whole genome shotgun (WGS) entry which is preliminary data.</text>
</comment>
<sequence>MGRAISGMEDEGPITDACTMPSFISSLEEGSVKLSRRYLPTETSFTDSKVERSVRDLSRRVTRSTSRLSLDGGERYPGERSSGGGVGYEGQQQQQLQRWRRREEESERCRDFEEEFRGVKVFLSVSEHKQSDAARRRA</sequence>
<accession>A0ABD2GFA9</accession>
<protein>
    <submittedName>
        <fullName evidence="2">Uncharacterized protein</fullName>
    </submittedName>
</protein>
<evidence type="ECO:0000313" key="3">
    <source>
        <dbReference type="Proteomes" id="UP001619887"/>
    </source>
</evidence>